<protein>
    <recommendedName>
        <fullName evidence="5">t-SNARE coiled-coil homology domain-containing protein</fullName>
    </recommendedName>
</protein>
<keyword evidence="2" id="KW-0813">Transport</keyword>
<dbReference type="InterPro" id="IPR006012">
    <property type="entry name" value="Syntaxin/epimorphin_CS"/>
</dbReference>
<evidence type="ECO:0000256" key="4">
    <source>
        <dbReference type="SAM" id="Phobius"/>
    </source>
</evidence>
<dbReference type="SUPFAM" id="SSF47661">
    <property type="entry name" value="t-snare proteins"/>
    <property type="match status" value="1"/>
</dbReference>
<dbReference type="GO" id="GO:0031201">
    <property type="term" value="C:SNARE complex"/>
    <property type="evidence" value="ECO:0007669"/>
    <property type="project" value="TreeGrafter"/>
</dbReference>
<dbReference type="InterPro" id="IPR021538">
    <property type="entry name" value="Syntaxin-5_N"/>
</dbReference>
<dbReference type="STRING" id="3750.A0A498KV30"/>
<proteinExistence type="inferred from homology"/>
<accession>A0A498KV30</accession>
<dbReference type="GO" id="GO:0006886">
    <property type="term" value="P:intracellular protein transport"/>
    <property type="evidence" value="ECO:0007669"/>
    <property type="project" value="InterPro"/>
</dbReference>
<dbReference type="PROSITE" id="PS50192">
    <property type="entry name" value="T_SNARE"/>
    <property type="match status" value="1"/>
</dbReference>
<dbReference type="PANTHER" id="PTHR19957">
    <property type="entry name" value="SYNTAXIN"/>
    <property type="match status" value="1"/>
</dbReference>
<sequence>MSDDMAEVHWPWNVKGPNSKLYPCRKPSLLSSGSQVIQPPQTDQYVYLPLSQPIFIRGLSFPMASTYRDRTSEFRSLSQTLQKIGGIAAVHQAQNSSSPSKSPGPASSGSEFNKKASRIGLGIQETSQKIARLAQCIYLAKRSSMFDDPTMEIQELTALVKNDITTLNVALTDLQTIQNMEIADGSYSQDKVVHSTAVCDDLKSKLMGATKQLQDVLTIRTENIKAHENRRQIFSTNASRENPFRNPAKTVTAPAPWSTPSRAPSNLQASPLPSKDVQAGNQLRRRLAADNPPSQQMEMSMLQQVVPQQQDYTQGRAVALHNVESTITELSGIFTHLATMVAHQGELAIRIDDNMEESLSNVEGAHSALLRNLTRISSNRWLMIKIFAILIFFLMVFIFFVA</sequence>
<evidence type="ECO:0000256" key="1">
    <source>
        <dbReference type="ARBA" id="ARBA00009063"/>
    </source>
</evidence>
<reference evidence="6 7" key="1">
    <citation type="submission" date="2018-10" db="EMBL/GenBank/DDBJ databases">
        <title>A high-quality apple genome assembly.</title>
        <authorList>
            <person name="Hu J."/>
        </authorList>
    </citation>
    <scope>NUCLEOTIDE SEQUENCE [LARGE SCALE GENOMIC DNA]</scope>
    <source>
        <strain evidence="7">cv. HFTH1</strain>
        <tissue evidence="6">Young leaf</tissue>
    </source>
</reference>
<dbReference type="SMART" id="SM00397">
    <property type="entry name" value="t_SNARE"/>
    <property type="match status" value="1"/>
</dbReference>
<evidence type="ECO:0000313" key="6">
    <source>
        <dbReference type="EMBL" id="RXI08833.1"/>
    </source>
</evidence>
<keyword evidence="4" id="KW-0812">Transmembrane</keyword>
<evidence type="ECO:0000256" key="3">
    <source>
        <dbReference type="SAM" id="MobiDB-lite"/>
    </source>
</evidence>
<dbReference type="GO" id="GO:0000149">
    <property type="term" value="F:SNARE binding"/>
    <property type="evidence" value="ECO:0007669"/>
    <property type="project" value="TreeGrafter"/>
</dbReference>
<feature type="region of interest" description="Disordered" evidence="3">
    <location>
        <begin position="92"/>
        <end position="113"/>
    </location>
</feature>
<dbReference type="GO" id="GO:0048278">
    <property type="term" value="P:vesicle docking"/>
    <property type="evidence" value="ECO:0007669"/>
    <property type="project" value="TreeGrafter"/>
</dbReference>
<dbReference type="Pfam" id="PF11416">
    <property type="entry name" value="Syntaxin-5_N"/>
    <property type="match status" value="1"/>
</dbReference>
<evidence type="ECO:0000313" key="7">
    <source>
        <dbReference type="Proteomes" id="UP000290289"/>
    </source>
</evidence>
<dbReference type="Gene3D" id="1.20.58.70">
    <property type="match status" value="1"/>
</dbReference>
<dbReference type="InterPro" id="IPR010989">
    <property type="entry name" value="SNARE"/>
</dbReference>
<feature type="compositionally biased region" description="Low complexity" evidence="3">
    <location>
        <begin position="96"/>
        <end position="110"/>
    </location>
</feature>
<dbReference type="PROSITE" id="PS00914">
    <property type="entry name" value="SYNTAXIN"/>
    <property type="match status" value="1"/>
</dbReference>
<gene>
    <name evidence="6" type="ORF">DVH24_022977</name>
</gene>
<dbReference type="PANTHER" id="PTHR19957:SF228">
    <property type="entry name" value="SYNTAXIN-31"/>
    <property type="match status" value="1"/>
</dbReference>
<organism evidence="6 7">
    <name type="scientific">Malus domestica</name>
    <name type="common">Apple</name>
    <name type="synonym">Pyrus malus</name>
    <dbReference type="NCBI Taxonomy" id="3750"/>
    <lineage>
        <taxon>Eukaryota</taxon>
        <taxon>Viridiplantae</taxon>
        <taxon>Streptophyta</taxon>
        <taxon>Embryophyta</taxon>
        <taxon>Tracheophyta</taxon>
        <taxon>Spermatophyta</taxon>
        <taxon>Magnoliopsida</taxon>
        <taxon>eudicotyledons</taxon>
        <taxon>Gunneridae</taxon>
        <taxon>Pentapetalae</taxon>
        <taxon>rosids</taxon>
        <taxon>fabids</taxon>
        <taxon>Rosales</taxon>
        <taxon>Rosaceae</taxon>
        <taxon>Amygdaloideae</taxon>
        <taxon>Maleae</taxon>
        <taxon>Malus</taxon>
    </lineage>
</organism>
<keyword evidence="7" id="KW-1185">Reference proteome</keyword>
<feature type="region of interest" description="Disordered" evidence="3">
    <location>
        <begin position="234"/>
        <end position="277"/>
    </location>
</feature>
<comment type="similarity">
    <text evidence="1">Belongs to the syntaxin family.</text>
</comment>
<evidence type="ECO:0000259" key="5">
    <source>
        <dbReference type="PROSITE" id="PS50192"/>
    </source>
</evidence>
<dbReference type="Pfam" id="PF05739">
    <property type="entry name" value="SNARE"/>
    <property type="match status" value="1"/>
</dbReference>
<dbReference type="GO" id="GO:0005484">
    <property type="term" value="F:SNAP receptor activity"/>
    <property type="evidence" value="ECO:0007669"/>
    <property type="project" value="InterPro"/>
</dbReference>
<dbReference type="GO" id="GO:0006906">
    <property type="term" value="P:vesicle fusion"/>
    <property type="evidence" value="ECO:0007669"/>
    <property type="project" value="TreeGrafter"/>
</dbReference>
<dbReference type="CDD" id="cd15844">
    <property type="entry name" value="SNARE_syntaxin5"/>
    <property type="match status" value="1"/>
</dbReference>
<dbReference type="GO" id="GO:0006888">
    <property type="term" value="P:endoplasmic reticulum to Golgi vesicle-mediated transport"/>
    <property type="evidence" value="ECO:0007669"/>
    <property type="project" value="TreeGrafter"/>
</dbReference>
<dbReference type="EMBL" id="RDQH01000327">
    <property type="protein sequence ID" value="RXI08833.1"/>
    <property type="molecule type" value="Genomic_DNA"/>
</dbReference>
<keyword evidence="2" id="KW-0653">Protein transport</keyword>
<dbReference type="GO" id="GO:0000139">
    <property type="term" value="C:Golgi membrane"/>
    <property type="evidence" value="ECO:0007669"/>
    <property type="project" value="TreeGrafter"/>
</dbReference>
<dbReference type="Proteomes" id="UP000290289">
    <property type="component" value="Chromosome 1"/>
</dbReference>
<feature type="domain" description="T-SNARE coiled-coil homology" evidence="5">
    <location>
        <begin position="310"/>
        <end position="372"/>
    </location>
</feature>
<name>A0A498KV30_MALDO</name>
<feature type="compositionally biased region" description="Polar residues" evidence="3">
    <location>
        <begin position="258"/>
        <end position="271"/>
    </location>
</feature>
<keyword evidence="4" id="KW-1133">Transmembrane helix</keyword>
<dbReference type="InterPro" id="IPR045242">
    <property type="entry name" value="Syntaxin"/>
</dbReference>
<dbReference type="InterPro" id="IPR000727">
    <property type="entry name" value="T_SNARE_dom"/>
</dbReference>
<dbReference type="AlphaFoldDB" id="A0A498KV30"/>
<comment type="caution">
    <text evidence="6">The sequence shown here is derived from an EMBL/GenBank/DDBJ whole genome shotgun (WGS) entry which is preliminary data.</text>
</comment>
<evidence type="ECO:0000256" key="2">
    <source>
        <dbReference type="ARBA" id="ARBA00022927"/>
    </source>
</evidence>
<feature type="transmembrane region" description="Helical" evidence="4">
    <location>
        <begin position="381"/>
        <end position="401"/>
    </location>
</feature>
<keyword evidence="4" id="KW-0472">Membrane</keyword>